<feature type="signal peptide" evidence="1">
    <location>
        <begin position="1"/>
        <end position="24"/>
    </location>
</feature>
<evidence type="ECO:0008006" key="4">
    <source>
        <dbReference type="Google" id="ProtNLM"/>
    </source>
</evidence>
<evidence type="ECO:0000313" key="3">
    <source>
        <dbReference type="Proteomes" id="UP000317199"/>
    </source>
</evidence>
<name>A0A514BNM0_9GAMM</name>
<dbReference type="KEGG" id="lyj:FKV23_01710"/>
<gene>
    <name evidence="2" type="ORF">FKV23_01710</name>
</gene>
<dbReference type="OrthoDB" id="2449873at2"/>
<feature type="chain" id="PRO_5021859941" description="Nuclear transport factor 2 family protein" evidence="1">
    <location>
        <begin position="25"/>
        <end position="162"/>
    </location>
</feature>
<keyword evidence="1" id="KW-0732">Signal</keyword>
<dbReference type="EMBL" id="CP041242">
    <property type="protein sequence ID" value="QDH68960.1"/>
    <property type="molecule type" value="Genomic_DNA"/>
</dbReference>
<dbReference type="Proteomes" id="UP000317199">
    <property type="component" value="Chromosome"/>
</dbReference>
<proteinExistence type="predicted"/>
<keyword evidence="3" id="KW-1185">Reference proteome</keyword>
<evidence type="ECO:0000313" key="2">
    <source>
        <dbReference type="EMBL" id="QDH68960.1"/>
    </source>
</evidence>
<sequence>MATSTSLSAALVLAAMIYGPAALAGGDARGNADLRDLRLATAAFHSLQTANDAGWDVQLTECLSSPEGGMGYHYGNGDLLFDDGVDALRPEVLVYAPSANGGKRLVAVEYIVFTELQPNPPTLFGQEFHLNPGIDAWVLHVWLWQGNPSGLFADWNPAVRCD</sequence>
<evidence type="ECO:0000256" key="1">
    <source>
        <dbReference type="SAM" id="SignalP"/>
    </source>
</evidence>
<dbReference type="RefSeq" id="WP_141622302.1">
    <property type="nucleotide sequence ID" value="NZ_CP041242.1"/>
</dbReference>
<protein>
    <recommendedName>
        <fullName evidence="4">Nuclear transport factor 2 family protein</fullName>
    </recommendedName>
</protein>
<accession>A0A514BNM0</accession>
<reference evidence="2 3" key="1">
    <citation type="submission" date="2019-06" db="EMBL/GenBank/DDBJ databases">
        <title>Lysobacter alkalisoli sp. nov. isolated from saline-alkali soil.</title>
        <authorList>
            <person name="Sun J.-Q."/>
            <person name="Xu L."/>
        </authorList>
    </citation>
    <scope>NUCLEOTIDE SEQUENCE [LARGE SCALE GENOMIC DNA]</scope>
    <source>
        <strain evidence="2 3">SJ-36</strain>
    </source>
</reference>
<organism evidence="2 3">
    <name type="scientific">Marilutibacter alkalisoli</name>
    <dbReference type="NCBI Taxonomy" id="2591633"/>
    <lineage>
        <taxon>Bacteria</taxon>
        <taxon>Pseudomonadati</taxon>
        <taxon>Pseudomonadota</taxon>
        <taxon>Gammaproteobacteria</taxon>
        <taxon>Lysobacterales</taxon>
        <taxon>Lysobacteraceae</taxon>
        <taxon>Marilutibacter</taxon>
    </lineage>
</organism>
<dbReference type="AlphaFoldDB" id="A0A514BNM0"/>